<evidence type="ECO:0000313" key="2">
    <source>
        <dbReference type="Proteomes" id="UP001358586"/>
    </source>
</evidence>
<sequence>MDVCETYNERAARRARGISSHELRGVCGFSSHMPKEFTCKGRENEELKRKVNFNTSDFHDNVNAQDEALSMHDTIEEAVRNGKLAEFVNQGVSQKIHSSRGDPKDKLKDSCGQWKRNLGSNLRCFSENGVEGEGIKEGEPTVRFRKPPHQDGKYDVTTFCMKIKFSTKTGVRYMQSNQRTVKQCHMLSEQQGHEQEQRR</sequence>
<name>A0ABR0NFE6_GOSAR</name>
<comment type="caution">
    <text evidence="1">The sequence shown here is derived from an EMBL/GenBank/DDBJ whole genome shotgun (WGS) entry which is preliminary data.</text>
</comment>
<keyword evidence="2" id="KW-1185">Reference proteome</keyword>
<reference evidence="1 2" key="1">
    <citation type="submission" date="2023-03" db="EMBL/GenBank/DDBJ databases">
        <title>WGS of Gossypium arboreum.</title>
        <authorList>
            <person name="Yu D."/>
        </authorList>
    </citation>
    <scope>NUCLEOTIDE SEQUENCE [LARGE SCALE GENOMIC DNA]</scope>
    <source>
        <tissue evidence="1">Leaf</tissue>
    </source>
</reference>
<proteinExistence type="predicted"/>
<accession>A0ABR0NFE6</accession>
<gene>
    <name evidence="1" type="ORF">PVK06_034705</name>
</gene>
<evidence type="ECO:0000313" key="1">
    <source>
        <dbReference type="EMBL" id="KAK5793555.1"/>
    </source>
</evidence>
<protein>
    <submittedName>
        <fullName evidence="1">Uncharacterized protein</fullName>
    </submittedName>
</protein>
<dbReference type="EMBL" id="JARKNE010000010">
    <property type="protein sequence ID" value="KAK5793555.1"/>
    <property type="molecule type" value="Genomic_DNA"/>
</dbReference>
<dbReference type="Proteomes" id="UP001358586">
    <property type="component" value="Chromosome 10"/>
</dbReference>
<organism evidence="1 2">
    <name type="scientific">Gossypium arboreum</name>
    <name type="common">Tree cotton</name>
    <name type="synonym">Gossypium nanking</name>
    <dbReference type="NCBI Taxonomy" id="29729"/>
    <lineage>
        <taxon>Eukaryota</taxon>
        <taxon>Viridiplantae</taxon>
        <taxon>Streptophyta</taxon>
        <taxon>Embryophyta</taxon>
        <taxon>Tracheophyta</taxon>
        <taxon>Spermatophyta</taxon>
        <taxon>Magnoliopsida</taxon>
        <taxon>eudicotyledons</taxon>
        <taxon>Gunneridae</taxon>
        <taxon>Pentapetalae</taxon>
        <taxon>rosids</taxon>
        <taxon>malvids</taxon>
        <taxon>Malvales</taxon>
        <taxon>Malvaceae</taxon>
        <taxon>Malvoideae</taxon>
        <taxon>Gossypium</taxon>
    </lineage>
</organism>